<dbReference type="EMBL" id="CH445325">
    <property type="protein sequence ID" value="EAT91878.1"/>
    <property type="molecule type" value="Genomic_DNA"/>
</dbReference>
<accession>Q0V6I1</accession>
<organism evidence="1 2">
    <name type="scientific">Phaeosphaeria nodorum (strain SN15 / ATCC MYA-4574 / FGSC 10173)</name>
    <name type="common">Glume blotch fungus</name>
    <name type="synonym">Parastagonospora nodorum</name>
    <dbReference type="NCBI Taxonomy" id="321614"/>
    <lineage>
        <taxon>Eukaryota</taxon>
        <taxon>Fungi</taxon>
        <taxon>Dikarya</taxon>
        <taxon>Ascomycota</taxon>
        <taxon>Pezizomycotina</taxon>
        <taxon>Dothideomycetes</taxon>
        <taxon>Pleosporomycetidae</taxon>
        <taxon>Pleosporales</taxon>
        <taxon>Pleosporineae</taxon>
        <taxon>Phaeosphaeriaceae</taxon>
        <taxon>Parastagonospora</taxon>
    </lineage>
</organism>
<gene>
    <name evidence="1" type="ORF">SNOG_00383</name>
</gene>
<proteinExistence type="predicted"/>
<reference evidence="2" key="1">
    <citation type="journal article" date="2007" name="Plant Cell">
        <title>Dothideomycete-plant interactions illuminated by genome sequencing and EST analysis of the wheat pathogen Stagonospora nodorum.</title>
        <authorList>
            <person name="Hane J.K."/>
            <person name="Lowe R.G."/>
            <person name="Solomon P.S."/>
            <person name="Tan K.C."/>
            <person name="Schoch C.L."/>
            <person name="Spatafora J.W."/>
            <person name="Crous P.W."/>
            <person name="Kodira C."/>
            <person name="Birren B.W."/>
            <person name="Galagan J.E."/>
            <person name="Torriani S.F."/>
            <person name="McDonald B.A."/>
            <person name="Oliver R.P."/>
        </authorList>
    </citation>
    <scope>NUCLEOTIDE SEQUENCE [LARGE SCALE GENOMIC DNA]</scope>
    <source>
        <strain evidence="2">SN15 / ATCC MYA-4574 / FGSC 10173</strain>
    </source>
</reference>
<dbReference type="Proteomes" id="UP000001055">
    <property type="component" value="Unassembled WGS sequence"/>
</dbReference>
<protein>
    <submittedName>
        <fullName evidence="1">Uncharacterized protein</fullName>
    </submittedName>
</protein>
<sequence>MSKTATSAPNEQANFRTLSLLDSVARKPSPVAHHFFMQFNRADPWSS</sequence>
<evidence type="ECO:0000313" key="1">
    <source>
        <dbReference type="EMBL" id="EAT91878.1"/>
    </source>
</evidence>
<evidence type="ECO:0000313" key="2">
    <source>
        <dbReference type="Proteomes" id="UP000001055"/>
    </source>
</evidence>
<dbReference type="InParanoid" id="Q0V6I1"/>
<dbReference type="GeneID" id="5967825"/>
<dbReference type="AlphaFoldDB" id="Q0V6I1"/>
<name>Q0V6I1_PHANO</name>
<dbReference type="RefSeq" id="XP_001791070.1">
    <property type="nucleotide sequence ID" value="XM_001791018.1"/>
</dbReference>
<dbReference type="KEGG" id="pno:SNOG_00383"/>